<feature type="domain" description="Transcription elongation factor GreA/GreB C-terminal" evidence="1">
    <location>
        <begin position="56"/>
        <end position="131"/>
    </location>
</feature>
<dbReference type="InterPro" id="IPR001437">
    <property type="entry name" value="Tscrpt_elong_fac_GreA/B_C"/>
</dbReference>
<dbReference type="SUPFAM" id="SSF54534">
    <property type="entry name" value="FKBP-like"/>
    <property type="match status" value="1"/>
</dbReference>
<sequence length="139" mass="15048">MPIPDSSLPPITLCAADAERLRMLSSLSHRVSPEVADFLEGELERARVLPDEDVPASFIRMGSRVRFRDDGTGLSTLVVLVYPGEEDVERHHVSILSPVGAALIGLTPGQSIVFASPHGRRRKLTILEVEQPQAGSTAN</sequence>
<protein>
    <submittedName>
        <fullName evidence="3">Nucleoside diphosphate kinase regulator</fullName>
    </submittedName>
</protein>
<name>A0A7C9QTJ4_9PROT</name>
<keyword evidence="3" id="KW-0808">Transferase</keyword>
<evidence type="ECO:0000259" key="1">
    <source>
        <dbReference type="Pfam" id="PF01272"/>
    </source>
</evidence>
<dbReference type="GO" id="GO:0032784">
    <property type="term" value="P:regulation of DNA-templated transcription elongation"/>
    <property type="evidence" value="ECO:0007669"/>
    <property type="project" value="InterPro"/>
</dbReference>
<dbReference type="GO" id="GO:0003677">
    <property type="term" value="F:DNA binding"/>
    <property type="evidence" value="ECO:0007669"/>
    <property type="project" value="InterPro"/>
</dbReference>
<evidence type="ECO:0000259" key="2">
    <source>
        <dbReference type="Pfam" id="PF14760"/>
    </source>
</evidence>
<dbReference type="Pfam" id="PF01272">
    <property type="entry name" value="GreA_GreB"/>
    <property type="match status" value="1"/>
</dbReference>
<gene>
    <name evidence="3" type="primary">rnk</name>
    <name evidence="3" type="ORF">G4223_09360</name>
</gene>
<accession>A0A7C9QTJ4</accession>
<dbReference type="Gene3D" id="1.10.286.20">
    <property type="match status" value="1"/>
</dbReference>
<reference evidence="3 4" key="1">
    <citation type="submission" date="2020-02" db="EMBL/GenBank/DDBJ databases">
        <authorList>
            <person name="Dziuba M."/>
            <person name="Kuznetsov B."/>
            <person name="Mardanov A."/>
            <person name="Ravin N."/>
            <person name="Grouzdev D."/>
        </authorList>
    </citation>
    <scope>NUCLEOTIDE SEQUENCE [LARGE SCALE GENOMIC DNA]</scope>
    <source>
        <strain evidence="3 4">SpK</strain>
    </source>
</reference>
<dbReference type="AlphaFoldDB" id="A0A7C9QTJ4"/>
<dbReference type="NCBIfam" id="NF004396">
    <property type="entry name" value="PRK05753.1"/>
    <property type="match status" value="1"/>
</dbReference>
<comment type="caution">
    <text evidence="3">The sequence shown here is derived from an EMBL/GenBank/DDBJ whole genome shotgun (WGS) entry which is preliminary data.</text>
</comment>
<dbReference type="RefSeq" id="WP_163678349.1">
    <property type="nucleotide sequence ID" value="NZ_JAAIYP010000036.1"/>
</dbReference>
<evidence type="ECO:0000313" key="3">
    <source>
        <dbReference type="EMBL" id="NFV80318.1"/>
    </source>
</evidence>
<dbReference type="Pfam" id="PF14760">
    <property type="entry name" value="Rnk_N"/>
    <property type="match status" value="1"/>
</dbReference>
<dbReference type="Gene3D" id="3.10.50.30">
    <property type="entry name" value="Transcription elongation factor, GreA/GreB, C-terminal domain"/>
    <property type="match status" value="1"/>
</dbReference>
<dbReference type="InterPro" id="IPR036953">
    <property type="entry name" value="GreA/GreB_C_sf"/>
</dbReference>
<organism evidence="3 4">
    <name type="scientific">Magnetospirillum aberrantis SpK</name>
    <dbReference type="NCBI Taxonomy" id="908842"/>
    <lineage>
        <taxon>Bacteria</taxon>
        <taxon>Pseudomonadati</taxon>
        <taxon>Pseudomonadota</taxon>
        <taxon>Alphaproteobacteria</taxon>
        <taxon>Rhodospirillales</taxon>
        <taxon>Rhodospirillaceae</taxon>
        <taxon>Magnetospirillum</taxon>
    </lineage>
</organism>
<dbReference type="Proteomes" id="UP000480684">
    <property type="component" value="Unassembled WGS sequence"/>
</dbReference>
<dbReference type="GO" id="GO:0006354">
    <property type="term" value="P:DNA-templated transcription elongation"/>
    <property type="evidence" value="ECO:0007669"/>
    <property type="project" value="TreeGrafter"/>
</dbReference>
<keyword evidence="4" id="KW-1185">Reference proteome</keyword>
<keyword evidence="3" id="KW-0418">Kinase</keyword>
<dbReference type="EMBL" id="JAAIYP010000036">
    <property type="protein sequence ID" value="NFV80318.1"/>
    <property type="molecule type" value="Genomic_DNA"/>
</dbReference>
<feature type="domain" description="Regulator of nucleoside diphosphate kinase N-terminal" evidence="2">
    <location>
        <begin position="9"/>
        <end position="48"/>
    </location>
</feature>
<proteinExistence type="predicted"/>
<dbReference type="InterPro" id="IPR023459">
    <property type="entry name" value="Tscrpt_elong_fac_GreA/B_fam"/>
</dbReference>
<dbReference type="InterPro" id="IPR029462">
    <property type="entry name" value="Rnk_N"/>
</dbReference>
<dbReference type="PANTHER" id="PTHR30437:SF5">
    <property type="entry name" value="REGULATOR OF NUCLEOSIDE DIPHOSPHATE KINASE"/>
    <property type="match status" value="1"/>
</dbReference>
<dbReference type="GO" id="GO:0070063">
    <property type="term" value="F:RNA polymerase binding"/>
    <property type="evidence" value="ECO:0007669"/>
    <property type="project" value="InterPro"/>
</dbReference>
<evidence type="ECO:0000313" key="4">
    <source>
        <dbReference type="Proteomes" id="UP000480684"/>
    </source>
</evidence>
<dbReference type="GO" id="GO:0016301">
    <property type="term" value="F:kinase activity"/>
    <property type="evidence" value="ECO:0007669"/>
    <property type="project" value="UniProtKB-KW"/>
</dbReference>
<dbReference type="PANTHER" id="PTHR30437">
    <property type="entry name" value="TRANSCRIPTION ELONGATION FACTOR GREA"/>
    <property type="match status" value="1"/>
</dbReference>